<comment type="caution">
    <text evidence="4">The sequence shown here is derived from an EMBL/GenBank/DDBJ whole genome shotgun (WGS) entry which is preliminary data.</text>
</comment>
<dbReference type="EMBL" id="BJMH01000039">
    <property type="protein sequence ID" value="GEB35388.1"/>
    <property type="molecule type" value="Genomic_DNA"/>
</dbReference>
<protein>
    <submittedName>
        <fullName evidence="4">Putative ABC transporter extracellular-binding protein YurO</fullName>
    </submittedName>
</protein>
<keyword evidence="5" id="KW-1185">Reference proteome</keyword>
<evidence type="ECO:0000256" key="3">
    <source>
        <dbReference type="SAM" id="SignalP"/>
    </source>
</evidence>
<dbReference type="PANTHER" id="PTHR43649:SF29">
    <property type="entry name" value="OSMOPROTECTIVE COMPOUNDS-BINDING PROTEIN GGTB"/>
    <property type="match status" value="1"/>
</dbReference>
<feature type="chain" id="PRO_5021360464" evidence="3">
    <location>
        <begin position="25"/>
        <end position="440"/>
    </location>
</feature>
<reference evidence="4 5" key="1">
    <citation type="submission" date="2019-06" db="EMBL/GenBank/DDBJ databases">
        <title>Whole genome shotgun sequence of Brevibacillus parabrevis NBRC 12334.</title>
        <authorList>
            <person name="Hosoyama A."/>
            <person name="Uohara A."/>
            <person name="Ohji S."/>
            <person name="Ichikawa N."/>
        </authorList>
    </citation>
    <scope>NUCLEOTIDE SEQUENCE [LARGE SCALE GENOMIC DNA]</scope>
    <source>
        <strain evidence="4 5">NBRC 12334</strain>
    </source>
</reference>
<evidence type="ECO:0000313" key="5">
    <source>
        <dbReference type="Proteomes" id="UP000316882"/>
    </source>
</evidence>
<proteinExistence type="inferred from homology"/>
<dbReference type="RefSeq" id="WP_233454198.1">
    <property type="nucleotide sequence ID" value="NZ_BJMH01000039.1"/>
</dbReference>
<dbReference type="Gene3D" id="3.40.190.10">
    <property type="entry name" value="Periplasmic binding protein-like II"/>
    <property type="match status" value="2"/>
</dbReference>
<evidence type="ECO:0000256" key="1">
    <source>
        <dbReference type="ARBA" id="ARBA00008520"/>
    </source>
</evidence>
<evidence type="ECO:0000313" key="4">
    <source>
        <dbReference type="EMBL" id="GEB35388.1"/>
    </source>
</evidence>
<keyword evidence="3" id="KW-0732">Signal</keyword>
<evidence type="ECO:0000256" key="2">
    <source>
        <dbReference type="ARBA" id="ARBA00022448"/>
    </source>
</evidence>
<organism evidence="4 5">
    <name type="scientific">Brevibacillus parabrevis</name>
    <dbReference type="NCBI Taxonomy" id="54914"/>
    <lineage>
        <taxon>Bacteria</taxon>
        <taxon>Bacillati</taxon>
        <taxon>Bacillota</taxon>
        <taxon>Bacilli</taxon>
        <taxon>Bacillales</taxon>
        <taxon>Paenibacillaceae</taxon>
        <taxon>Brevibacillus</taxon>
    </lineage>
</organism>
<dbReference type="PANTHER" id="PTHR43649">
    <property type="entry name" value="ARABINOSE-BINDING PROTEIN-RELATED"/>
    <property type="match status" value="1"/>
</dbReference>
<dbReference type="AlphaFoldDB" id="A0A4Y3PV87"/>
<comment type="similarity">
    <text evidence="1">Belongs to the bacterial solute-binding protein 1 family.</text>
</comment>
<dbReference type="Pfam" id="PF01547">
    <property type="entry name" value="SBP_bac_1"/>
    <property type="match status" value="1"/>
</dbReference>
<keyword evidence="2" id="KW-0813">Transport</keyword>
<dbReference type="Proteomes" id="UP000316882">
    <property type="component" value="Unassembled WGS sequence"/>
</dbReference>
<dbReference type="PROSITE" id="PS51257">
    <property type="entry name" value="PROKAR_LIPOPROTEIN"/>
    <property type="match status" value="1"/>
</dbReference>
<dbReference type="SUPFAM" id="SSF53850">
    <property type="entry name" value="Periplasmic binding protein-like II"/>
    <property type="match status" value="1"/>
</dbReference>
<gene>
    <name evidence="4" type="primary">yurO_2</name>
    <name evidence="4" type="ORF">BPA01_49680</name>
</gene>
<sequence>MKRILRFATGLLLIFSLATGCSTADTPKQASADPGGNQVSPAADQQVTLRFFHRWPRDPDKTYFEQVVKAFEQENPNIKIETEAVLNDAYKEKISVLLGTDNPPDIYFSWSGEYAYKFVRGGKALDLTSYAQEDKAWHDQLMESQLVPFTLDNKLYGVPLTIDGKTFFYNKDIFAKLNLAVPTTWSEFLSTLQTLKDNGYTPITFGNKAPWASSHYIGTLNQRMVDESTREKDYNRATGTFEDPGYVEALKKMQELIPYFNKDVNGLDHEFARQLFIDQKAAIFYAETAEVRLVEPKTKFPWGFLDFPAIEGGKGNPKFLTGAPEGFMISATTKHPKEAVKFLQFLTSKAQAEKFVKDVGKYSAVKGAVNANTATPLGIEAVERVTAAEGLALWLDTDLDIKIVDAYLAGTQQMLNGEKSPEEIMQDVRKAAQQVREQSK</sequence>
<dbReference type="InterPro" id="IPR006059">
    <property type="entry name" value="SBP"/>
</dbReference>
<feature type="signal peptide" evidence="3">
    <location>
        <begin position="1"/>
        <end position="24"/>
    </location>
</feature>
<accession>A0A4Y3PV87</accession>
<dbReference type="InterPro" id="IPR050490">
    <property type="entry name" value="Bact_solute-bd_prot1"/>
</dbReference>
<name>A0A4Y3PV87_BREPA</name>